<dbReference type="EMBL" id="JABFTP020000062">
    <property type="protein sequence ID" value="KAL3273538.1"/>
    <property type="molecule type" value="Genomic_DNA"/>
</dbReference>
<sequence length="217" mass="24896">MSHVGPPKEKKQTELKTEQTIEKSNSLKMMHINIQSINNKYDELSALFLNKKKAEKLLSDFSQLYENLVLFGDFNINFGVANNTELQELLTLFSSFGLRPDNFITNYQSFNVEVEDPGLSDHQAQIFSLLQVEMDRSPDVFVNRIICQRGLLGLRSRLENVDWLQINYLDPDNAAEQITQSYSDLVQNISLKNVNPNSNHSRGFPMNLMKCGETFQL</sequence>
<reference evidence="1 2" key="1">
    <citation type="journal article" date="2021" name="BMC Biol.">
        <title>Horizontally acquired antibacterial genes associated with adaptive radiation of ladybird beetles.</title>
        <authorList>
            <person name="Li H.S."/>
            <person name="Tang X.F."/>
            <person name="Huang Y.H."/>
            <person name="Xu Z.Y."/>
            <person name="Chen M.L."/>
            <person name="Du X.Y."/>
            <person name="Qiu B.Y."/>
            <person name="Chen P.T."/>
            <person name="Zhang W."/>
            <person name="Slipinski A."/>
            <person name="Escalona H.E."/>
            <person name="Waterhouse R.M."/>
            <person name="Zwick A."/>
            <person name="Pang H."/>
        </authorList>
    </citation>
    <scope>NUCLEOTIDE SEQUENCE [LARGE SCALE GENOMIC DNA]</scope>
    <source>
        <strain evidence="1">SYSU2018</strain>
    </source>
</reference>
<gene>
    <name evidence="1" type="ORF">HHI36_014976</name>
</gene>
<dbReference type="Proteomes" id="UP001516400">
    <property type="component" value="Unassembled WGS sequence"/>
</dbReference>
<comment type="caution">
    <text evidence="1">The sequence shown here is derived from an EMBL/GenBank/DDBJ whole genome shotgun (WGS) entry which is preliminary data.</text>
</comment>
<accession>A0ABD2N483</accession>
<evidence type="ECO:0000313" key="1">
    <source>
        <dbReference type="EMBL" id="KAL3273538.1"/>
    </source>
</evidence>
<name>A0ABD2N483_9CUCU</name>
<organism evidence="1 2">
    <name type="scientific">Cryptolaemus montrouzieri</name>
    <dbReference type="NCBI Taxonomy" id="559131"/>
    <lineage>
        <taxon>Eukaryota</taxon>
        <taxon>Metazoa</taxon>
        <taxon>Ecdysozoa</taxon>
        <taxon>Arthropoda</taxon>
        <taxon>Hexapoda</taxon>
        <taxon>Insecta</taxon>
        <taxon>Pterygota</taxon>
        <taxon>Neoptera</taxon>
        <taxon>Endopterygota</taxon>
        <taxon>Coleoptera</taxon>
        <taxon>Polyphaga</taxon>
        <taxon>Cucujiformia</taxon>
        <taxon>Coccinelloidea</taxon>
        <taxon>Coccinellidae</taxon>
        <taxon>Scymninae</taxon>
        <taxon>Scymnini</taxon>
        <taxon>Cryptolaemus</taxon>
    </lineage>
</organism>
<proteinExistence type="predicted"/>
<evidence type="ECO:0000313" key="2">
    <source>
        <dbReference type="Proteomes" id="UP001516400"/>
    </source>
</evidence>
<keyword evidence="2" id="KW-1185">Reference proteome</keyword>
<dbReference type="AlphaFoldDB" id="A0ABD2N483"/>
<protein>
    <submittedName>
        <fullName evidence="1">Uncharacterized protein</fullName>
    </submittedName>
</protein>